<dbReference type="InterPro" id="IPR006379">
    <property type="entry name" value="HAD-SF_hydro_IIB"/>
</dbReference>
<sequence>MYTTMILSFKFLTVNYFAKFYSKYQLFIMYFFKLNAILNTLDLTKERRNQYMYKLVAIDMDGTLLDDSKTVPNENIRAIKEASNKGIKIALATGRPLTGIKNYLNVLGLNSPDNFSIIYNGALIQNNTNKKIISQCLLNYDDLMYFYNLSRKFHIHMNVFTKDSCITSKLGKYTTLEAKWSNIDVKIVDFNNLDKNIEITKVIFADEPELISKIMDNLDDDVYSKYAIARSAPYFLEFFNKEINKGIAVKKYADSLNIHKEEIICIGDAGNDIEMIKFAGLGIAMENAFPEIKNVANYITLSNENAGVAHAIDKFILSKF</sequence>
<dbReference type="GO" id="GO:0005829">
    <property type="term" value="C:cytosol"/>
    <property type="evidence" value="ECO:0007669"/>
    <property type="project" value="TreeGrafter"/>
</dbReference>
<dbReference type="Gene3D" id="3.40.50.1000">
    <property type="entry name" value="HAD superfamily/HAD-like"/>
    <property type="match status" value="1"/>
</dbReference>
<name>A0A4Q0VAY0_CLOTA</name>
<dbReference type="NCBIfam" id="NF007806">
    <property type="entry name" value="PRK10513.1"/>
    <property type="match status" value="1"/>
</dbReference>
<reference evidence="1 2" key="1">
    <citation type="submission" date="2018-06" db="EMBL/GenBank/DDBJ databases">
        <title>Genome conservation of Clostridium tetani.</title>
        <authorList>
            <person name="Bruggemann H."/>
            <person name="Popoff M.R."/>
        </authorList>
    </citation>
    <scope>NUCLEOTIDE SEQUENCE [LARGE SCALE GENOMIC DNA]</scope>
    <source>
        <strain evidence="1 2">2017.061</strain>
    </source>
</reference>
<dbReference type="InterPro" id="IPR000150">
    <property type="entry name" value="Cof"/>
</dbReference>
<proteinExistence type="predicted"/>
<dbReference type="GO" id="GO:0050308">
    <property type="term" value="F:sugar-phosphatase activity"/>
    <property type="evidence" value="ECO:0007669"/>
    <property type="project" value="UniProtKB-EC"/>
</dbReference>
<evidence type="ECO:0000313" key="2">
    <source>
        <dbReference type="Proteomes" id="UP000290921"/>
    </source>
</evidence>
<dbReference type="SUPFAM" id="SSF56784">
    <property type="entry name" value="HAD-like"/>
    <property type="match status" value="1"/>
</dbReference>
<organism evidence="1 2">
    <name type="scientific">Clostridium tetani</name>
    <dbReference type="NCBI Taxonomy" id="1513"/>
    <lineage>
        <taxon>Bacteria</taxon>
        <taxon>Bacillati</taxon>
        <taxon>Bacillota</taxon>
        <taxon>Clostridia</taxon>
        <taxon>Eubacteriales</taxon>
        <taxon>Clostridiaceae</taxon>
        <taxon>Clostridium</taxon>
    </lineage>
</organism>
<dbReference type="InterPro" id="IPR023214">
    <property type="entry name" value="HAD_sf"/>
</dbReference>
<dbReference type="CDD" id="cd07516">
    <property type="entry name" value="HAD_Pase"/>
    <property type="match status" value="1"/>
</dbReference>
<dbReference type="PANTHER" id="PTHR10000">
    <property type="entry name" value="PHOSPHOSERINE PHOSPHATASE"/>
    <property type="match status" value="1"/>
</dbReference>
<dbReference type="GO" id="GO:0000287">
    <property type="term" value="F:magnesium ion binding"/>
    <property type="evidence" value="ECO:0007669"/>
    <property type="project" value="TreeGrafter"/>
</dbReference>
<comment type="caution">
    <text evidence="1">The sequence shown here is derived from an EMBL/GenBank/DDBJ whole genome shotgun (WGS) entry which is preliminary data.</text>
</comment>
<dbReference type="InterPro" id="IPR036412">
    <property type="entry name" value="HAD-like_sf"/>
</dbReference>
<gene>
    <name evidence="1" type="ORF">DP130_09285</name>
</gene>
<dbReference type="NCBIfam" id="TIGR00099">
    <property type="entry name" value="Cof-subfamily"/>
    <property type="match status" value="1"/>
</dbReference>
<dbReference type="EC" id="3.1.3.23" evidence="1"/>
<dbReference type="EMBL" id="QMAP01000007">
    <property type="protein sequence ID" value="RXI48274.1"/>
    <property type="molecule type" value="Genomic_DNA"/>
</dbReference>
<dbReference type="Gene3D" id="3.30.1240.10">
    <property type="match status" value="1"/>
</dbReference>
<dbReference type="PANTHER" id="PTHR10000:SF8">
    <property type="entry name" value="HAD SUPERFAMILY HYDROLASE-LIKE, TYPE 3"/>
    <property type="match status" value="1"/>
</dbReference>
<dbReference type="AlphaFoldDB" id="A0A4Q0VAY0"/>
<accession>A0A4Q0VAY0</accession>
<dbReference type="SFLD" id="SFLDG01140">
    <property type="entry name" value="C2.B:_Phosphomannomutase_and_P"/>
    <property type="match status" value="1"/>
</dbReference>
<dbReference type="SFLD" id="SFLDG01144">
    <property type="entry name" value="C2.B.4:_PGP_Like"/>
    <property type="match status" value="1"/>
</dbReference>
<dbReference type="Pfam" id="PF08282">
    <property type="entry name" value="Hydrolase_3"/>
    <property type="match status" value="1"/>
</dbReference>
<keyword evidence="1" id="KW-0378">Hydrolase</keyword>
<protein>
    <submittedName>
        <fullName evidence="1">Sugar-phosphatase</fullName>
        <ecNumber evidence="1">3.1.3.23</ecNumber>
    </submittedName>
</protein>
<dbReference type="PROSITE" id="PS01229">
    <property type="entry name" value="COF_2"/>
    <property type="match status" value="1"/>
</dbReference>
<dbReference type="SFLD" id="SFLDS00003">
    <property type="entry name" value="Haloacid_Dehalogenase"/>
    <property type="match status" value="1"/>
</dbReference>
<dbReference type="NCBIfam" id="TIGR01484">
    <property type="entry name" value="HAD-SF-IIB"/>
    <property type="match status" value="1"/>
</dbReference>
<evidence type="ECO:0000313" key="1">
    <source>
        <dbReference type="EMBL" id="RXI48274.1"/>
    </source>
</evidence>
<dbReference type="Proteomes" id="UP000290921">
    <property type="component" value="Unassembled WGS sequence"/>
</dbReference>